<evidence type="ECO:0000259" key="10">
    <source>
        <dbReference type="Pfam" id="PF00082"/>
    </source>
</evidence>
<evidence type="ECO:0000313" key="12">
    <source>
        <dbReference type="EMBL" id="MDP9843639.1"/>
    </source>
</evidence>
<dbReference type="Gene3D" id="2.60.40.10">
    <property type="entry name" value="Immunoglobulins"/>
    <property type="match status" value="1"/>
</dbReference>
<feature type="signal peptide" evidence="9">
    <location>
        <begin position="1"/>
        <end position="24"/>
    </location>
</feature>
<dbReference type="InterPro" id="IPR015500">
    <property type="entry name" value="Peptidase_S8_subtilisin-rel"/>
</dbReference>
<feature type="domain" description="PA" evidence="11">
    <location>
        <begin position="845"/>
        <end position="925"/>
    </location>
</feature>
<dbReference type="PANTHER" id="PTHR43399:SF4">
    <property type="entry name" value="CELL WALL-ASSOCIATED PROTEASE"/>
    <property type="match status" value="1"/>
</dbReference>
<dbReference type="InterPro" id="IPR000209">
    <property type="entry name" value="Peptidase_S8/S53_dom"/>
</dbReference>
<accession>A0ABT9QCI4</accession>
<dbReference type="PROSITE" id="PS51892">
    <property type="entry name" value="SUBTILASE"/>
    <property type="match status" value="1"/>
</dbReference>
<evidence type="ECO:0000256" key="3">
    <source>
        <dbReference type="ARBA" id="ARBA00022670"/>
    </source>
</evidence>
<feature type="active site" description="Charge relay system" evidence="7">
    <location>
        <position position="289"/>
    </location>
</feature>
<proteinExistence type="inferred from homology"/>
<dbReference type="Pfam" id="PF02225">
    <property type="entry name" value="PA"/>
    <property type="match status" value="1"/>
</dbReference>
<keyword evidence="13" id="KW-1185">Reference proteome</keyword>
<keyword evidence="4 9" id="KW-0732">Signal</keyword>
<comment type="similarity">
    <text evidence="1 7 8">Belongs to the peptidase S8 family.</text>
</comment>
<evidence type="ECO:0000259" key="11">
    <source>
        <dbReference type="Pfam" id="PF02225"/>
    </source>
</evidence>
<dbReference type="InterPro" id="IPR013783">
    <property type="entry name" value="Ig-like_fold"/>
</dbReference>
<dbReference type="Gene3D" id="3.40.50.200">
    <property type="entry name" value="Peptidase S8/S53 domain"/>
    <property type="match status" value="1"/>
</dbReference>
<feature type="domain" description="Peptidase S8/S53" evidence="10">
    <location>
        <begin position="248"/>
        <end position="510"/>
    </location>
</feature>
<evidence type="ECO:0000313" key="13">
    <source>
        <dbReference type="Proteomes" id="UP001225356"/>
    </source>
</evidence>
<dbReference type="InterPro" id="IPR046450">
    <property type="entry name" value="PA_dom_sf"/>
</dbReference>
<evidence type="ECO:0000256" key="9">
    <source>
        <dbReference type="SAM" id="SignalP"/>
    </source>
</evidence>
<feature type="chain" id="PRO_5045762708" evidence="9">
    <location>
        <begin position="25"/>
        <end position="1296"/>
    </location>
</feature>
<evidence type="ECO:0000256" key="7">
    <source>
        <dbReference type="PROSITE-ProRule" id="PRU01240"/>
    </source>
</evidence>
<dbReference type="RefSeq" id="WP_307557924.1">
    <property type="nucleotide sequence ID" value="NZ_JAUSQU010000001.1"/>
</dbReference>
<dbReference type="PRINTS" id="PR00723">
    <property type="entry name" value="SUBTILISIN"/>
</dbReference>
<dbReference type="SUPFAM" id="SSF52743">
    <property type="entry name" value="Subtilisin-like"/>
    <property type="match status" value="1"/>
</dbReference>
<keyword evidence="3 7" id="KW-0645">Protease</keyword>
<keyword evidence="2" id="KW-0964">Secreted</keyword>
<dbReference type="InterPro" id="IPR003137">
    <property type="entry name" value="PA_domain"/>
</dbReference>
<keyword evidence="6 7" id="KW-0720">Serine protease</keyword>
<protein>
    <submittedName>
        <fullName evidence="12">Subtilisin family serine protease</fullName>
    </submittedName>
</protein>
<dbReference type="PROSITE" id="PS00136">
    <property type="entry name" value="SUBTILASE_ASP"/>
    <property type="match status" value="1"/>
</dbReference>
<dbReference type="PROSITE" id="PS00138">
    <property type="entry name" value="SUBTILASE_SER"/>
    <property type="match status" value="1"/>
</dbReference>
<organism evidence="12 13">
    <name type="scientific">Streptosporangium lutulentum</name>
    <dbReference type="NCBI Taxonomy" id="1461250"/>
    <lineage>
        <taxon>Bacteria</taxon>
        <taxon>Bacillati</taxon>
        <taxon>Actinomycetota</taxon>
        <taxon>Actinomycetes</taxon>
        <taxon>Streptosporangiales</taxon>
        <taxon>Streptosporangiaceae</taxon>
        <taxon>Streptosporangium</taxon>
    </lineage>
</organism>
<dbReference type="Pfam" id="PF00082">
    <property type="entry name" value="Peptidase_S8"/>
    <property type="match status" value="1"/>
</dbReference>
<dbReference type="Proteomes" id="UP001225356">
    <property type="component" value="Unassembled WGS sequence"/>
</dbReference>
<comment type="caution">
    <text evidence="12">The sequence shown here is derived from an EMBL/GenBank/DDBJ whole genome shotgun (WGS) entry which is preliminary data.</text>
</comment>
<dbReference type="InterPro" id="IPR036852">
    <property type="entry name" value="Peptidase_S8/S53_dom_sf"/>
</dbReference>
<dbReference type="Gene3D" id="3.50.30.30">
    <property type="match status" value="1"/>
</dbReference>
<evidence type="ECO:0000256" key="2">
    <source>
        <dbReference type="ARBA" id="ARBA00022525"/>
    </source>
</evidence>
<evidence type="ECO:0000256" key="4">
    <source>
        <dbReference type="ARBA" id="ARBA00022729"/>
    </source>
</evidence>
<dbReference type="PANTHER" id="PTHR43399">
    <property type="entry name" value="SUBTILISIN-RELATED"/>
    <property type="match status" value="1"/>
</dbReference>
<name>A0ABT9QCI4_9ACTN</name>
<dbReference type="InterPro" id="IPR023827">
    <property type="entry name" value="Peptidase_S8_Asp-AS"/>
</dbReference>
<dbReference type="GO" id="GO:0006508">
    <property type="term" value="P:proteolysis"/>
    <property type="evidence" value="ECO:0007669"/>
    <property type="project" value="UniProtKB-KW"/>
</dbReference>
<gene>
    <name evidence="12" type="ORF">J2853_002850</name>
</gene>
<dbReference type="SUPFAM" id="SSF52025">
    <property type="entry name" value="PA domain"/>
    <property type="match status" value="1"/>
</dbReference>
<dbReference type="EMBL" id="JAUSQU010000001">
    <property type="protein sequence ID" value="MDP9843639.1"/>
    <property type="molecule type" value="Genomic_DNA"/>
</dbReference>
<sequence length="1296" mass="136538">MRRWMTAVAVATACGVALGAPASAAIGNAQAKNSPGGPDTAAAEPRTFTAKPDTLDVTLVTGDRVHVRLLDDGRQTATVTPAPREGGHIPAFQVLEDKGELSVIPGDVIGLVPNRLDPELFNVTALIGQGGADSADGTVPLIATYTDRTLAATAAAPPAIPATTLTHRLESIGGAGMSVDKKQAARLGGALAALARGENGQGDRTENPLAAPLAGIDKIWLDRRVRVALDHSVPQISAPAAWAAGFDGTGTTVAVLDTGVDAGHPDLAGKIADARDFTGENDAGDRHGHGTHVADTIAGSGAASGGRLKGVAPGARLLNGRVLGEDGSGSTSGIIDGMEWAVAEKRADVVNMSLGSPEPGGPLTEAVDELTRRHGALFVIAAGNLGCDGCVGTPGDAASALTVGAVDRADRLADFSSRGPISANFSVKPDLTAPGVGIVAARAEGTLLGEEAGEFYTAVSGTSMATPHVAGAAALLRQARPGIRAGELKALMTSTARHQDGATVDEQGSGRVDVAAALAVPVVASEGALGFGNVIKGGDRVVRTLTYRNVTTAPVRLALKTTGTFTVSPATVTLPAGGTAEVTVTLDPAGAPMGLLREELVASAPQGGGVRTLLTGNMDEPRVELRIKGIARDGRTASGGFSVLDLERGTNVGRVLPNDAALPCSADQYGSGTCLLVRPGTYSVLGHLFTMPAWEDGTPEDATPLNVSLVGDPETRITKNTEIVLDARKAVEVKVQTPDHETKRNMGAAAYLKWYRSALKGNTPILGGTYLMPGALIEERLFVQPTRKVTKGVFSVGTQWRLEAPAVTMKAPGIELNPDYYAPQWFSDHFEEMPRLDGTELLLAADAGQGRPEDLRGGNLRGKLALIRRSDAIPVAVQSGNAAAAGAKMVAIYNDRPGANPSPGGVVMKLTVPTVWLSREEGEKLLALARRVPVPVVAKGVVVSPYQYDLFLRERDRVPDDLRYVVNTRSLAREEAEFRTQLAGDVVANEARWAFEPWDTFSVTTNRSRPRTPRTQVTYIVPDSEVRWNSGVTTPERPHGYTWPRPETPLVELVDPVMRVYHRAGQKTDLTWFKQPLAPGVNPLSPVRREDDLLFVSMKGFVDASRNSASAYTSDFERGLRTKFKVYKGDELLTETDYTPTGTVALSAERAGYRVEYTVENQATWAKLSTRTGSVWTFTSERAAEGVKTVIPLLLADYDIALDKQNRGNPSSIGLTLYHQAGAAGGAVKDVALEVSYNDGASWKPVRRLTSTGAGSYRAQLDRESGGNGFVSLRLNASDKQGNTLRQEVIRAYTTR</sequence>
<evidence type="ECO:0000256" key="1">
    <source>
        <dbReference type="ARBA" id="ARBA00011073"/>
    </source>
</evidence>
<feature type="active site" description="Charge relay system" evidence="7">
    <location>
        <position position="463"/>
    </location>
</feature>
<evidence type="ECO:0000256" key="6">
    <source>
        <dbReference type="ARBA" id="ARBA00022825"/>
    </source>
</evidence>
<reference evidence="12 13" key="1">
    <citation type="submission" date="2023-07" db="EMBL/GenBank/DDBJ databases">
        <title>Sequencing the genomes of 1000 actinobacteria strains.</title>
        <authorList>
            <person name="Klenk H.-P."/>
        </authorList>
    </citation>
    <scope>NUCLEOTIDE SEQUENCE [LARGE SCALE GENOMIC DNA]</scope>
    <source>
        <strain evidence="12 13">DSM 46740</strain>
    </source>
</reference>
<dbReference type="InterPro" id="IPR023828">
    <property type="entry name" value="Peptidase_S8_Ser-AS"/>
</dbReference>
<keyword evidence="5 7" id="KW-0378">Hydrolase</keyword>
<evidence type="ECO:0000256" key="8">
    <source>
        <dbReference type="RuleBase" id="RU003355"/>
    </source>
</evidence>
<evidence type="ECO:0000256" key="5">
    <source>
        <dbReference type="ARBA" id="ARBA00022801"/>
    </source>
</evidence>
<dbReference type="GO" id="GO:0008233">
    <property type="term" value="F:peptidase activity"/>
    <property type="evidence" value="ECO:0007669"/>
    <property type="project" value="UniProtKB-KW"/>
</dbReference>
<feature type="active site" description="Charge relay system" evidence="7">
    <location>
        <position position="257"/>
    </location>
</feature>
<dbReference type="InterPro" id="IPR051048">
    <property type="entry name" value="Peptidase_S8/S53_subtilisin"/>
</dbReference>